<dbReference type="InterPro" id="IPR027417">
    <property type="entry name" value="P-loop_NTPase"/>
</dbReference>
<keyword evidence="2" id="KW-1003">Cell membrane</keyword>
<evidence type="ECO:0000259" key="9">
    <source>
        <dbReference type="PROSITE" id="PS50893"/>
    </source>
</evidence>
<evidence type="ECO:0000313" key="11">
    <source>
        <dbReference type="Proteomes" id="UP001589654"/>
    </source>
</evidence>
<dbReference type="InterPro" id="IPR003593">
    <property type="entry name" value="AAA+_ATPase"/>
</dbReference>
<keyword evidence="8" id="KW-0472">Membrane</keyword>
<dbReference type="GO" id="GO:0005524">
    <property type="term" value="F:ATP binding"/>
    <property type="evidence" value="ECO:0007669"/>
    <property type="project" value="UniProtKB-KW"/>
</dbReference>
<dbReference type="Pfam" id="PF00005">
    <property type="entry name" value="ABC_tran"/>
    <property type="match status" value="2"/>
</dbReference>
<evidence type="ECO:0000256" key="6">
    <source>
        <dbReference type="ARBA" id="ARBA00022840"/>
    </source>
</evidence>
<comment type="caution">
    <text evidence="10">The sequence shown here is derived from an EMBL/GenBank/DDBJ whole genome shotgun (WGS) entry which is preliminary data.</text>
</comment>
<dbReference type="Gene3D" id="3.40.50.300">
    <property type="entry name" value="P-loop containing nucleotide triphosphate hydrolases"/>
    <property type="match status" value="2"/>
</dbReference>
<dbReference type="CDD" id="cd03216">
    <property type="entry name" value="ABC_Carb_Monos_I"/>
    <property type="match status" value="1"/>
</dbReference>
<evidence type="ECO:0000256" key="5">
    <source>
        <dbReference type="ARBA" id="ARBA00022741"/>
    </source>
</evidence>
<evidence type="ECO:0000256" key="1">
    <source>
        <dbReference type="ARBA" id="ARBA00022448"/>
    </source>
</evidence>
<proteinExistence type="predicted"/>
<name>A0ABV5J692_9BACT</name>
<evidence type="ECO:0000256" key="4">
    <source>
        <dbReference type="ARBA" id="ARBA00022737"/>
    </source>
</evidence>
<feature type="domain" description="ABC transporter" evidence="9">
    <location>
        <begin position="264"/>
        <end position="508"/>
    </location>
</feature>
<gene>
    <name evidence="10" type="ORF">ACFFUR_06690</name>
</gene>
<organism evidence="10 11">
    <name type="scientific">Echinicola jeungdonensis</name>
    <dbReference type="NCBI Taxonomy" id="709343"/>
    <lineage>
        <taxon>Bacteria</taxon>
        <taxon>Pseudomonadati</taxon>
        <taxon>Bacteroidota</taxon>
        <taxon>Cytophagia</taxon>
        <taxon>Cytophagales</taxon>
        <taxon>Cyclobacteriaceae</taxon>
        <taxon>Echinicola</taxon>
    </lineage>
</organism>
<dbReference type="PROSITE" id="PS50893">
    <property type="entry name" value="ABC_TRANSPORTER_2"/>
    <property type="match status" value="2"/>
</dbReference>
<evidence type="ECO:0000256" key="7">
    <source>
        <dbReference type="ARBA" id="ARBA00022967"/>
    </source>
</evidence>
<evidence type="ECO:0000256" key="8">
    <source>
        <dbReference type="ARBA" id="ARBA00023136"/>
    </source>
</evidence>
<dbReference type="PROSITE" id="PS00211">
    <property type="entry name" value="ABC_TRANSPORTER_1"/>
    <property type="match status" value="1"/>
</dbReference>
<dbReference type="RefSeq" id="WP_353959628.1">
    <property type="nucleotide sequence ID" value="NZ_JAUFQT010000001.1"/>
</dbReference>
<evidence type="ECO:0000256" key="2">
    <source>
        <dbReference type="ARBA" id="ARBA00022475"/>
    </source>
</evidence>
<dbReference type="SUPFAM" id="SSF52540">
    <property type="entry name" value="P-loop containing nucleoside triphosphate hydrolases"/>
    <property type="match status" value="2"/>
</dbReference>
<dbReference type="EMBL" id="JBHMEW010000049">
    <property type="protein sequence ID" value="MFB9211484.1"/>
    <property type="molecule type" value="Genomic_DNA"/>
</dbReference>
<dbReference type="CDD" id="cd03215">
    <property type="entry name" value="ABC_Carb_Monos_II"/>
    <property type="match status" value="1"/>
</dbReference>
<sequence length="510" mass="56317">MRKVRNWWRMLAVENITKEFTGVKALKGVSLELKAGMVTAIIGENGAGKSTLMKILSGVYPDYEGTIYYQGEPVKFKNTKEAQEKGICIIHQELNLIPHLSIRENIFLGREPETQLGFLDVPLMHEASVKLLKRLKLDVDPETPVNKLKVGQQQLVEIAKALSLESQVIIMDEPTSAISDSEVEVLFGIIRDLIAEGKAIAYISHKLDELFKIAERYVVLRDGELIEAGEMKGMTEDALIQKMVGREIVIQRNKTKKEFTEKVLSAKNISLPHPQRPDKQLLKNICFELGKGEVVGIFGLMGAGRTELMETLFGMHPSSSGELCIDGEAGHFHSPKEAMEAGLALVPEDRKQDGLVLCMDIGTNSSLTVVDNLLSAGLLDAKKESDLAQKYMGELKIKATSAHQVVEKLSGGNQQKVVLAKWMATKPKVLMLDEPTRGIDINAKNEIYKLIKQLASEGLGLIVVSSELPEILAISDRVLVMAEGKMTANIQVNENTSEDEILRAAIIDNR</sequence>
<keyword evidence="6 10" id="KW-0067">ATP-binding</keyword>
<protein>
    <submittedName>
        <fullName evidence="10">Sugar ABC transporter ATP-binding protein</fullName>
    </submittedName>
</protein>
<keyword evidence="1" id="KW-0813">Transport</keyword>
<dbReference type="PANTHER" id="PTHR43790">
    <property type="entry name" value="CARBOHYDRATE TRANSPORT ATP-BINDING PROTEIN MG119-RELATED"/>
    <property type="match status" value="1"/>
</dbReference>
<keyword evidence="11" id="KW-1185">Reference proteome</keyword>
<dbReference type="InterPro" id="IPR050107">
    <property type="entry name" value="ABC_carbohydrate_import_ATPase"/>
</dbReference>
<accession>A0ABV5J692</accession>
<evidence type="ECO:0000256" key="3">
    <source>
        <dbReference type="ARBA" id="ARBA00022597"/>
    </source>
</evidence>
<dbReference type="Proteomes" id="UP001589654">
    <property type="component" value="Unassembled WGS sequence"/>
</dbReference>
<dbReference type="SMART" id="SM00382">
    <property type="entry name" value="AAA"/>
    <property type="match status" value="2"/>
</dbReference>
<evidence type="ECO:0000313" key="10">
    <source>
        <dbReference type="EMBL" id="MFB9211484.1"/>
    </source>
</evidence>
<keyword evidence="5" id="KW-0547">Nucleotide-binding</keyword>
<feature type="domain" description="ABC transporter" evidence="9">
    <location>
        <begin position="11"/>
        <end position="247"/>
    </location>
</feature>
<dbReference type="PANTHER" id="PTHR43790:SF3">
    <property type="entry name" value="D-ALLOSE IMPORT ATP-BINDING PROTEIN ALSA-RELATED"/>
    <property type="match status" value="1"/>
</dbReference>
<dbReference type="InterPro" id="IPR003439">
    <property type="entry name" value="ABC_transporter-like_ATP-bd"/>
</dbReference>
<reference evidence="10 11" key="1">
    <citation type="submission" date="2024-09" db="EMBL/GenBank/DDBJ databases">
        <authorList>
            <person name="Sun Q."/>
            <person name="Mori K."/>
        </authorList>
    </citation>
    <scope>NUCLEOTIDE SEQUENCE [LARGE SCALE GENOMIC DNA]</scope>
    <source>
        <strain evidence="10 11">CECT 7682</strain>
    </source>
</reference>
<dbReference type="InterPro" id="IPR017871">
    <property type="entry name" value="ABC_transporter-like_CS"/>
</dbReference>
<keyword evidence="3" id="KW-0762">Sugar transport</keyword>
<keyword evidence="4" id="KW-0677">Repeat</keyword>
<keyword evidence="7" id="KW-1278">Translocase</keyword>